<dbReference type="PANTHER" id="PTHR45705">
    <property type="entry name" value="FI20236P1"/>
    <property type="match status" value="1"/>
</dbReference>
<dbReference type="FunFam" id="1.10.220.150:FF:000026">
    <property type="entry name" value="GTPase activating protein for Arf, putative"/>
    <property type="match status" value="1"/>
</dbReference>
<dbReference type="AlphaFoldDB" id="A0A6A7C7M4"/>
<keyword evidence="1" id="KW-0479">Metal-binding</keyword>
<gene>
    <name evidence="4" type="ORF">K470DRAFT_254805</name>
</gene>
<sequence length="372" mass="41088">MKATLTKRQQARHERALAELVRTVPGNERCVDCGAKNPSWASWSLGVFLCVRCAAIHRKLGTHVSKVKSLSMDSWTADQVTAMREMGNAASARIWNPAGVRPDLPVDAGLVDIAMERYIRRKYEQHAFAAGAVPVPTPSSGRSFESAEGERPPVPPKNGLTESPRAASPVVNGLTLNKTRNSNPWDILSEPRRSATAPIAPQPQPASAASWNPFLSPARPQPQPQPQQYQSSADLFAAVHQEPQSIDHDTNNPFLRRATSQTFPLNTNPWAQPQHQSFIQPQHQQQQHIFTSQPTYSSPTPVFSHGSQWYNPQANYTQQQGFQQGNPFQSQPQQAVSHNGTNPWQSHPTSNGYVTQQGFHQQQMGGYGVYGP</sequence>
<dbReference type="Proteomes" id="UP000799421">
    <property type="component" value="Unassembled WGS sequence"/>
</dbReference>
<dbReference type="InterPro" id="IPR037278">
    <property type="entry name" value="ARFGAP/RecO"/>
</dbReference>
<evidence type="ECO:0000256" key="2">
    <source>
        <dbReference type="SAM" id="MobiDB-lite"/>
    </source>
</evidence>
<evidence type="ECO:0000256" key="1">
    <source>
        <dbReference type="PROSITE-ProRule" id="PRU00288"/>
    </source>
</evidence>
<dbReference type="PANTHER" id="PTHR45705:SF1">
    <property type="entry name" value="FI20236P1"/>
    <property type="match status" value="1"/>
</dbReference>
<dbReference type="InterPro" id="IPR038508">
    <property type="entry name" value="ArfGAP_dom_sf"/>
</dbReference>
<proteinExistence type="predicted"/>
<feature type="compositionally biased region" description="Low complexity" evidence="2">
    <location>
        <begin position="194"/>
        <end position="210"/>
    </location>
</feature>
<dbReference type="GO" id="GO:0005096">
    <property type="term" value="F:GTPase activator activity"/>
    <property type="evidence" value="ECO:0007669"/>
    <property type="project" value="InterPro"/>
</dbReference>
<evidence type="ECO:0000313" key="4">
    <source>
        <dbReference type="EMBL" id="KAF2863511.1"/>
    </source>
</evidence>
<feature type="region of interest" description="Disordered" evidence="2">
    <location>
        <begin position="132"/>
        <end position="231"/>
    </location>
</feature>
<dbReference type="PRINTS" id="PR00405">
    <property type="entry name" value="REVINTRACTNG"/>
</dbReference>
<feature type="compositionally biased region" description="Low complexity" evidence="2">
    <location>
        <begin position="320"/>
        <end position="334"/>
    </location>
</feature>
<reference evidence="4" key="1">
    <citation type="journal article" date="2020" name="Stud. Mycol.">
        <title>101 Dothideomycetes genomes: a test case for predicting lifestyles and emergence of pathogens.</title>
        <authorList>
            <person name="Haridas S."/>
            <person name="Albert R."/>
            <person name="Binder M."/>
            <person name="Bloem J."/>
            <person name="Labutti K."/>
            <person name="Salamov A."/>
            <person name="Andreopoulos B."/>
            <person name="Baker S."/>
            <person name="Barry K."/>
            <person name="Bills G."/>
            <person name="Bluhm B."/>
            <person name="Cannon C."/>
            <person name="Castanera R."/>
            <person name="Culley D."/>
            <person name="Daum C."/>
            <person name="Ezra D."/>
            <person name="Gonzalez J."/>
            <person name="Henrissat B."/>
            <person name="Kuo A."/>
            <person name="Liang C."/>
            <person name="Lipzen A."/>
            <person name="Lutzoni F."/>
            <person name="Magnuson J."/>
            <person name="Mondo S."/>
            <person name="Nolan M."/>
            <person name="Ohm R."/>
            <person name="Pangilinan J."/>
            <person name="Park H.-J."/>
            <person name="Ramirez L."/>
            <person name="Alfaro M."/>
            <person name="Sun H."/>
            <person name="Tritt A."/>
            <person name="Yoshinaga Y."/>
            <person name="Zwiers L.-H."/>
            <person name="Turgeon B."/>
            <person name="Goodwin S."/>
            <person name="Spatafora J."/>
            <person name="Crous P."/>
            <person name="Grigoriev I."/>
        </authorList>
    </citation>
    <scope>NUCLEOTIDE SEQUENCE</scope>
    <source>
        <strain evidence="4">CBS 480.64</strain>
    </source>
</reference>
<dbReference type="PROSITE" id="PS50115">
    <property type="entry name" value="ARFGAP"/>
    <property type="match status" value="1"/>
</dbReference>
<feature type="region of interest" description="Disordered" evidence="2">
    <location>
        <begin position="320"/>
        <end position="354"/>
    </location>
</feature>
<feature type="domain" description="Arf-GAP" evidence="3">
    <location>
        <begin position="15"/>
        <end position="128"/>
    </location>
</feature>
<dbReference type="Gene3D" id="1.10.220.150">
    <property type="entry name" value="Arf GTPase activating protein"/>
    <property type="match status" value="1"/>
</dbReference>
<dbReference type="EMBL" id="MU005960">
    <property type="protein sequence ID" value="KAF2863511.1"/>
    <property type="molecule type" value="Genomic_DNA"/>
</dbReference>
<keyword evidence="1" id="KW-0863">Zinc-finger</keyword>
<organism evidence="4 5">
    <name type="scientific">Piedraia hortae CBS 480.64</name>
    <dbReference type="NCBI Taxonomy" id="1314780"/>
    <lineage>
        <taxon>Eukaryota</taxon>
        <taxon>Fungi</taxon>
        <taxon>Dikarya</taxon>
        <taxon>Ascomycota</taxon>
        <taxon>Pezizomycotina</taxon>
        <taxon>Dothideomycetes</taxon>
        <taxon>Dothideomycetidae</taxon>
        <taxon>Capnodiales</taxon>
        <taxon>Piedraiaceae</taxon>
        <taxon>Piedraia</taxon>
    </lineage>
</organism>
<dbReference type="GO" id="GO:0005737">
    <property type="term" value="C:cytoplasm"/>
    <property type="evidence" value="ECO:0007669"/>
    <property type="project" value="TreeGrafter"/>
</dbReference>
<evidence type="ECO:0000259" key="3">
    <source>
        <dbReference type="PROSITE" id="PS50115"/>
    </source>
</evidence>
<keyword evidence="5" id="KW-1185">Reference proteome</keyword>
<name>A0A6A7C7M4_9PEZI</name>
<dbReference type="InterPro" id="IPR001164">
    <property type="entry name" value="ArfGAP_dom"/>
</dbReference>
<evidence type="ECO:0000313" key="5">
    <source>
        <dbReference type="Proteomes" id="UP000799421"/>
    </source>
</evidence>
<dbReference type="GO" id="GO:0008270">
    <property type="term" value="F:zinc ion binding"/>
    <property type="evidence" value="ECO:0007669"/>
    <property type="project" value="UniProtKB-KW"/>
</dbReference>
<dbReference type="OrthoDB" id="10266696at2759"/>
<accession>A0A6A7C7M4</accession>
<dbReference type="Pfam" id="PF01412">
    <property type="entry name" value="ArfGap"/>
    <property type="match status" value="1"/>
</dbReference>
<dbReference type="CDD" id="cd08204">
    <property type="entry name" value="ArfGap"/>
    <property type="match status" value="1"/>
</dbReference>
<feature type="compositionally biased region" description="Polar residues" evidence="2">
    <location>
        <begin position="174"/>
        <end position="184"/>
    </location>
</feature>
<dbReference type="InterPro" id="IPR051718">
    <property type="entry name" value="ARF_GTPase-activating"/>
</dbReference>
<dbReference type="SUPFAM" id="SSF57863">
    <property type="entry name" value="ArfGap/RecO-like zinc finger"/>
    <property type="match status" value="1"/>
</dbReference>
<protein>
    <submittedName>
        <fullName evidence="4">ArfGap-domain-containing protein</fullName>
    </submittedName>
</protein>
<dbReference type="SMART" id="SM00105">
    <property type="entry name" value="ArfGap"/>
    <property type="match status" value="1"/>
</dbReference>
<feature type="compositionally biased region" description="Polar residues" evidence="2">
    <location>
        <begin position="335"/>
        <end position="354"/>
    </location>
</feature>
<keyword evidence="1" id="KW-0862">Zinc</keyword>